<feature type="transmembrane region" description="Helical" evidence="2">
    <location>
        <begin position="222"/>
        <end position="242"/>
    </location>
</feature>
<dbReference type="OrthoDB" id="668047at2759"/>
<feature type="transmembrane region" description="Helical" evidence="2">
    <location>
        <begin position="121"/>
        <end position="139"/>
    </location>
</feature>
<keyword evidence="2" id="KW-0472">Membrane</keyword>
<feature type="region of interest" description="Disordered" evidence="1">
    <location>
        <begin position="1"/>
        <end position="58"/>
    </location>
</feature>
<reference evidence="3" key="3">
    <citation type="submission" date="2021-05" db="UniProtKB">
        <authorList>
            <consortium name="EnsemblPlants"/>
        </authorList>
    </citation>
    <scope>IDENTIFICATION</scope>
    <source>
        <strain evidence="3">cv. B73</strain>
    </source>
</reference>
<proteinExistence type="evidence at protein level"/>
<evidence type="ECO:0000256" key="2">
    <source>
        <dbReference type="SAM" id="Phobius"/>
    </source>
</evidence>
<organism evidence="3 4">
    <name type="scientific">Zea mays</name>
    <name type="common">Maize</name>
    <dbReference type="NCBI Taxonomy" id="4577"/>
    <lineage>
        <taxon>Eukaryota</taxon>
        <taxon>Viridiplantae</taxon>
        <taxon>Streptophyta</taxon>
        <taxon>Embryophyta</taxon>
        <taxon>Tracheophyta</taxon>
        <taxon>Spermatophyta</taxon>
        <taxon>Magnoliopsida</taxon>
        <taxon>Liliopsida</taxon>
        <taxon>Poales</taxon>
        <taxon>Poaceae</taxon>
        <taxon>PACMAD clade</taxon>
        <taxon>Panicoideae</taxon>
        <taxon>Andropogonodae</taxon>
        <taxon>Andropogoneae</taxon>
        <taxon>Tripsacinae</taxon>
        <taxon>Zea</taxon>
    </lineage>
</organism>
<dbReference type="GeneID" id="103635119"/>
<dbReference type="RefSeq" id="XP_008655886.1">
    <property type="nucleotide sequence ID" value="XM_008657664.4"/>
</dbReference>
<name>A0A804UFT1_MAIZE</name>
<keyword evidence="2" id="KW-0812">Transmembrane</keyword>
<feature type="compositionally biased region" description="Polar residues" evidence="1">
    <location>
        <begin position="35"/>
        <end position="58"/>
    </location>
</feature>
<gene>
    <name evidence="3" type="primary">LOC103635119</name>
</gene>
<evidence type="ECO:0007829" key="5">
    <source>
        <dbReference type="PeptideAtlas" id="A0A804UFT1"/>
    </source>
</evidence>
<feature type="transmembrane region" description="Helical" evidence="2">
    <location>
        <begin position="379"/>
        <end position="401"/>
    </location>
</feature>
<dbReference type="Gramene" id="Zm00001eb340750_T002">
    <property type="protein sequence ID" value="Zm00001eb340750_P002"/>
    <property type="gene ID" value="Zm00001eb340750"/>
</dbReference>
<feature type="region of interest" description="Disordered" evidence="1">
    <location>
        <begin position="501"/>
        <end position="521"/>
    </location>
</feature>
<sequence length="521" mass="56598">MESPQQQAPPPSQGASSGSCDAPLQLAARYGATVPRTSSPPASVTRPQEVNNRMELKSSNSETLCDSLTLNTVSVMLTVSFFREDGDGGTDVFLGFSCVLGFIIRKYLWVLRSESARFTGLDIYTNTVVLVVTAYAMLLANSLQYIILAPFPISVAAFIAYLYKERLEHHGSSGADQQDNKDGCKPGDGNGKKAGELEMVVAPYSMLLISAIVMPYEDSPVLLSHFLLFSCCALGTLALLYSRLAEASPALRPALECIQMAYMVTLFITVHTVAAEWLGDVMALVTMPELIAGLVWFCNLLHGDTACNTAAVAHILRSDEGSSSSSDATHHQVPTNSETRQGFVFDGSMFTPLGAVLAGLVTSTFAHDEELLASWNTKATVACSIAGCLPYLSIWMVSRWPGRIPSSDKATRLLKFAANVCLTGAFLMLFALLDEKALAYRLFGLDEIIDPSQLKYLPAVHFSTAVALYFFRKHLAGALANLGEELGNLLSLLIAASPTEKQGRKRRRKKKTKSIDVRRRR</sequence>
<protein>
    <submittedName>
        <fullName evidence="3">Uncharacterized protein</fullName>
    </submittedName>
</protein>
<dbReference type="AlphaFoldDB" id="A0A804UFT1"/>
<keyword evidence="2" id="KW-1133">Transmembrane helix</keyword>
<dbReference type="KEGG" id="zma:103635119"/>
<feature type="transmembrane region" description="Helical" evidence="2">
    <location>
        <begin position="145"/>
        <end position="163"/>
    </location>
</feature>
<evidence type="ECO:0000256" key="1">
    <source>
        <dbReference type="SAM" id="MobiDB-lite"/>
    </source>
</evidence>
<feature type="transmembrane region" description="Helical" evidence="2">
    <location>
        <begin position="349"/>
        <end position="367"/>
    </location>
</feature>
<dbReference type="Proteomes" id="UP000007305">
    <property type="component" value="Chromosome 8"/>
</dbReference>
<reference evidence="3" key="2">
    <citation type="submission" date="2019-07" db="EMBL/GenBank/DDBJ databases">
        <authorList>
            <person name="Seetharam A."/>
            <person name="Woodhouse M."/>
            <person name="Cannon E."/>
        </authorList>
    </citation>
    <scope>NUCLEOTIDE SEQUENCE [LARGE SCALE GENOMIC DNA]</scope>
    <source>
        <strain evidence="3">cv. B73</strain>
    </source>
</reference>
<evidence type="ECO:0000313" key="3">
    <source>
        <dbReference type="EnsemblPlants" id="Zm00001eb340750_P002"/>
    </source>
</evidence>
<reference evidence="4" key="1">
    <citation type="journal article" date="2009" name="Science">
        <title>The B73 maize genome: complexity, diversity, and dynamics.</title>
        <authorList>
            <person name="Schnable P.S."/>
            <person name="Ware D."/>
            <person name="Fulton R.S."/>
            <person name="Stein J.C."/>
            <person name="Wei F."/>
            <person name="Pasternak S."/>
            <person name="Liang C."/>
            <person name="Zhang J."/>
            <person name="Fulton L."/>
            <person name="Graves T.A."/>
            <person name="Minx P."/>
            <person name="Reily A.D."/>
            <person name="Courtney L."/>
            <person name="Kruchowski S.S."/>
            <person name="Tomlinson C."/>
            <person name="Strong C."/>
            <person name="Delehaunty K."/>
            <person name="Fronick C."/>
            <person name="Courtney B."/>
            <person name="Rock S.M."/>
            <person name="Belter E."/>
            <person name="Du F."/>
            <person name="Kim K."/>
            <person name="Abbott R.M."/>
            <person name="Cotton M."/>
            <person name="Levy A."/>
            <person name="Marchetto P."/>
            <person name="Ochoa K."/>
            <person name="Jackson S.M."/>
            <person name="Gillam B."/>
            <person name="Chen W."/>
            <person name="Yan L."/>
            <person name="Higginbotham J."/>
            <person name="Cardenas M."/>
            <person name="Waligorski J."/>
            <person name="Applebaum E."/>
            <person name="Phelps L."/>
            <person name="Falcone J."/>
            <person name="Kanchi K."/>
            <person name="Thane T."/>
            <person name="Scimone A."/>
            <person name="Thane N."/>
            <person name="Henke J."/>
            <person name="Wang T."/>
            <person name="Ruppert J."/>
            <person name="Shah N."/>
            <person name="Rotter K."/>
            <person name="Hodges J."/>
            <person name="Ingenthron E."/>
            <person name="Cordes M."/>
            <person name="Kohlberg S."/>
            <person name="Sgro J."/>
            <person name="Delgado B."/>
            <person name="Mead K."/>
            <person name="Chinwalla A."/>
            <person name="Leonard S."/>
            <person name="Crouse K."/>
            <person name="Collura K."/>
            <person name="Kudrna D."/>
            <person name="Currie J."/>
            <person name="He R."/>
            <person name="Angelova A."/>
            <person name="Rajasekar S."/>
            <person name="Mueller T."/>
            <person name="Lomeli R."/>
            <person name="Scara G."/>
            <person name="Ko A."/>
            <person name="Delaney K."/>
            <person name="Wissotski M."/>
            <person name="Lopez G."/>
            <person name="Campos D."/>
            <person name="Braidotti M."/>
            <person name="Ashley E."/>
            <person name="Golser W."/>
            <person name="Kim H."/>
            <person name="Lee S."/>
            <person name="Lin J."/>
            <person name="Dujmic Z."/>
            <person name="Kim W."/>
            <person name="Talag J."/>
            <person name="Zuccolo A."/>
            <person name="Fan C."/>
            <person name="Sebastian A."/>
            <person name="Kramer M."/>
            <person name="Spiegel L."/>
            <person name="Nascimento L."/>
            <person name="Zutavern T."/>
            <person name="Miller B."/>
            <person name="Ambroise C."/>
            <person name="Muller S."/>
            <person name="Spooner W."/>
            <person name="Narechania A."/>
            <person name="Ren L."/>
            <person name="Wei S."/>
            <person name="Kumari S."/>
            <person name="Faga B."/>
            <person name="Levy M.J."/>
            <person name="McMahan L."/>
            <person name="Van Buren P."/>
            <person name="Vaughn M.W."/>
            <person name="Ying K."/>
            <person name="Yeh C.-T."/>
            <person name="Emrich S.J."/>
            <person name="Jia Y."/>
            <person name="Kalyanaraman A."/>
            <person name="Hsia A.-P."/>
            <person name="Barbazuk W.B."/>
            <person name="Baucom R.S."/>
            <person name="Brutnell T.P."/>
            <person name="Carpita N.C."/>
            <person name="Chaparro C."/>
            <person name="Chia J.-M."/>
            <person name="Deragon J.-M."/>
            <person name="Estill J.C."/>
            <person name="Fu Y."/>
            <person name="Jeddeloh J.A."/>
            <person name="Han Y."/>
            <person name="Lee H."/>
            <person name="Li P."/>
            <person name="Lisch D.R."/>
            <person name="Liu S."/>
            <person name="Liu Z."/>
            <person name="Nagel D.H."/>
            <person name="McCann M.C."/>
            <person name="SanMiguel P."/>
            <person name="Myers A.M."/>
            <person name="Nettleton D."/>
            <person name="Nguyen J."/>
            <person name="Penning B.W."/>
            <person name="Ponnala L."/>
            <person name="Schneider K.L."/>
            <person name="Schwartz D.C."/>
            <person name="Sharma A."/>
            <person name="Soderlund C."/>
            <person name="Springer N.M."/>
            <person name="Sun Q."/>
            <person name="Wang H."/>
            <person name="Waterman M."/>
            <person name="Westerman R."/>
            <person name="Wolfgruber T.K."/>
            <person name="Yang L."/>
            <person name="Yu Y."/>
            <person name="Zhang L."/>
            <person name="Zhou S."/>
            <person name="Zhu Q."/>
            <person name="Bennetzen J.L."/>
            <person name="Dawe R.K."/>
            <person name="Jiang J."/>
            <person name="Jiang N."/>
            <person name="Presting G.G."/>
            <person name="Wessler S.R."/>
            <person name="Aluru S."/>
            <person name="Martienssen R.A."/>
            <person name="Clifton S.W."/>
            <person name="McCombie W.R."/>
            <person name="Wing R.A."/>
            <person name="Wilson R.K."/>
        </authorList>
    </citation>
    <scope>NUCLEOTIDE SEQUENCE [LARGE SCALE GENOMIC DNA]</scope>
    <source>
        <strain evidence="4">cv. B73</strain>
    </source>
</reference>
<dbReference type="InParanoid" id="A0A804UFT1"/>
<keyword evidence="4" id="KW-1185">Reference proteome</keyword>
<feature type="transmembrane region" description="Helical" evidence="2">
    <location>
        <begin position="92"/>
        <end position="109"/>
    </location>
</feature>
<dbReference type="EnsemblPlants" id="Zm00001eb340750_T002">
    <property type="protein sequence ID" value="Zm00001eb340750_P002"/>
    <property type="gene ID" value="Zm00001eb340750"/>
</dbReference>
<feature type="transmembrane region" description="Helical" evidence="2">
    <location>
        <begin position="254"/>
        <end position="275"/>
    </location>
</feature>
<accession>A0A804UFT1</accession>
<keyword evidence="5" id="KW-1267">Proteomics identification</keyword>
<feature type="compositionally biased region" description="Basic residues" evidence="1">
    <location>
        <begin position="503"/>
        <end position="512"/>
    </location>
</feature>
<feature type="transmembrane region" description="Helical" evidence="2">
    <location>
        <begin position="413"/>
        <end position="433"/>
    </location>
</feature>
<evidence type="ECO:0000313" key="4">
    <source>
        <dbReference type="Proteomes" id="UP000007305"/>
    </source>
</evidence>
<feature type="transmembrane region" description="Helical" evidence="2">
    <location>
        <begin position="199"/>
        <end position="216"/>
    </location>
</feature>